<keyword evidence="2" id="KW-1185">Reference proteome</keyword>
<dbReference type="PATRIC" id="fig|1423808.3.peg.1910"/>
<gene>
    <name evidence="1" type="ORF">FD17_GL001885</name>
</gene>
<dbReference type="Proteomes" id="UP000051581">
    <property type="component" value="Unassembled WGS sequence"/>
</dbReference>
<evidence type="ECO:0000313" key="2">
    <source>
        <dbReference type="Proteomes" id="UP000051581"/>
    </source>
</evidence>
<organism evidence="1 2">
    <name type="scientific">Lentilactobacillus sunkii DSM 19904</name>
    <dbReference type="NCBI Taxonomy" id="1423808"/>
    <lineage>
        <taxon>Bacteria</taxon>
        <taxon>Bacillati</taxon>
        <taxon>Bacillota</taxon>
        <taxon>Bacilli</taxon>
        <taxon>Lactobacillales</taxon>
        <taxon>Lactobacillaceae</taxon>
        <taxon>Lentilactobacillus</taxon>
    </lineage>
</organism>
<proteinExistence type="predicted"/>
<reference evidence="1 2" key="1">
    <citation type="journal article" date="2015" name="Genome Announc.">
        <title>Expanding the biotechnology potential of lactobacilli through comparative genomics of 213 strains and associated genera.</title>
        <authorList>
            <person name="Sun Z."/>
            <person name="Harris H.M."/>
            <person name="McCann A."/>
            <person name="Guo C."/>
            <person name="Argimon S."/>
            <person name="Zhang W."/>
            <person name="Yang X."/>
            <person name="Jeffery I.B."/>
            <person name="Cooney J.C."/>
            <person name="Kagawa T.F."/>
            <person name="Liu W."/>
            <person name="Song Y."/>
            <person name="Salvetti E."/>
            <person name="Wrobel A."/>
            <person name="Rasinkangas P."/>
            <person name="Parkhill J."/>
            <person name="Rea M.C."/>
            <person name="O'Sullivan O."/>
            <person name="Ritari J."/>
            <person name="Douillard F.P."/>
            <person name="Paul Ross R."/>
            <person name="Yang R."/>
            <person name="Briner A.E."/>
            <person name="Felis G.E."/>
            <person name="de Vos W.M."/>
            <person name="Barrangou R."/>
            <person name="Klaenhammer T.R."/>
            <person name="Caufield P.W."/>
            <person name="Cui Y."/>
            <person name="Zhang H."/>
            <person name="O'Toole P.W."/>
        </authorList>
    </citation>
    <scope>NUCLEOTIDE SEQUENCE [LARGE SCALE GENOMIC DNA]</scope>
    <source>
        <strain evidence="1 2">DSM 19904</strain>
    </source>
</reference>
<dbReference type="AlphaFoldDB" id="A0A0R1KTK7"/>
<dbReference type="EMBL" id="AZEA01000037">
    <property type="protein sequence ID" value="KRK86629.1"/>
    <property type="molecule type" value="Genomic_DNA"/>
</dbReference>
<comment type="caution">
    <text evidence="1">The sequence shown here is derived from an EMBL/GenBank/DDBJ whole genome shotgun (WGS) entry which is preliminary data.</text>
</comment>
<sequence length="397" mass="45918">MFNQKASETGAPYLDSKFQETIYARSFNSENVDIGNTPHDILSVVDEDRIGIGIKTWLNSNPSFQKVMQLKRYRNELDPYIQNQKADDLTNKLSEIKNDRLITDYGRLGLSDDQNIYHYVTRDEGQMEIQETAYPLIDMNKVHPVKMTNTSLTFTDGIKDYKYTFGDSQIWMRFGENDDSTLLEKIPVEIMEDPFEFLRNAFASTEFKHTSREPTRDDIFLPLYSYQRQDVMQASGINASFGKPKNKNSDTPRPEAEVYIPIPSVFKEKYPYWFNDNVDITNYKAFKQNTGQSSISLKLHLPDGKIYDALVGQEGFKALETAPQSALGKWLLYDVLKLKPRQHVTMDILEQKGFDSVRLWHKDPNNKTDVWIDFAPLGSFESFIKKDPIDLSQIDDE</sequence>
<name>A0A0R1KTK7_9LACO</name>
<protein>
    <submittedName>
        <fullName evidence="1">Uncharacterized protein</fullName>
    </submittedName>
</protein>
<evidence type="ECO:0000313" key="1">
    <source>
        <dbReference type="EMBL" id="KRK86629.1"/>
    </source>
</evidence>
<accession>A0A0R1KTK7</accession>